<dbReference type="SMART" id="SM00597">
    <property type="entry name" value="ZnF_TTF"/>
    <property type="match status" value="1"/>
</dbReference>
<dbReference type="PANTHER" id="PTHR45749:SF35">
    <property type="entry name" value="AC-LIKE TRANSPOSASE-RELATED"/>
    <property type="match status" value="1"/>
</dbReference>
<reference evidence="3" key="1">
    <citation type="journal article" date="2016" name="Nat. Genet.">
        <title>A high-quality carrot genome assembly provides new insights into carotenoid accumulation and asterid genome evolution.</title>
        <authorList>
            <person name="Iorizzo M."/>
            <person name="Ellison S."/>
            <person name="Senalik D."/>
            <person name="Zeng P."/>
            <person name="Satapoomin P."/>
            <person name="Huang J."/>
            <person name="Bowman M."/>
            <person name="Iovene M."/>
            <person name="Sanseverino W."/>
            <person name="Cavagnaro P."/>
            <person name="Yildiz M."/>
            <person name="Macko-Podgorni A."/>
            <person name="Moranska E."/>
            <person name="Grzebelus E."/>
            <person name="Grzebelus D."/>
            <person name="Ashrafi H."/>
            <person name="Zheng Z."/>
            <person name="Cheng S."/>
            <person name="Spooner D."/>
            <person name="Van Deynze A."/>
            <person name="Simon P."/>
        </authorList>
    </citation>
    <scope>NUCLEOTIDE SEQUENCE</scope>
    <source>
        <tissue evidence="3">Leaf</tissue>
    </source>
</reference>
<evidence type="ECO:0000259" key="2">
    <source>
        <dbReference type="SMART" id="SM00597"/>
    </source>
</evidence>
<accession>A0AAF0XIL8</accession>
<name>A0AAF0XIL8_DAUCS</name>
<dbReference type="InterPro" id="IPR006580">
    <property type="entry name" value="Znf_TTF"/>
</dbReference>
<dbReference type="AlphaFoldDB" id="A0AAF0XIL8"/>
<dbReference type="PANTHER" id="PTHR45749">
    <property type="match status" value="1"/>
</dbReference>
<evidence type="ECO:0000256" key="1">
    <source>
        <dbReference type="SAM" id="MobiDB-lite"/>
    </source>
</evidence>
<organism evidence="3 4">
    <name type="scientific">Daucus carota subsp. sativus</name>
    <name type="common">Carrot</name>
    <dbReference type="NCBI Taxonomy" id="79200"/>
    <lineage>
        <taxon>Eukaryota</taxon>
        <taxon>Viridiplantae</taxon>
        <taxon>Streptophyta</taxon>
        <taxon>Embryophyta</taxon>
        <taxon>Tracheophyta</taxon>
        <taxon>Spermatophyta</taxon>
        <taxon>Magnoliopsida</taxon>
        <taxon>eudicotyledons</taxon>
        <taxon>Gunneridae</taxon>
        <taxon>Pentapetalae</taxon>
        <taxon>asterids</taxon>
        <taxon>campanulids</taxon>
        <taxon>Apiales</taxon>
        <taxon>Apiaceae</taxon>
        <taxon>Apioideae</taxon>
        <taxon>Scandiceae</taxon>
        <taxon>Daucinae</taxon>
        <taxon>Daucus</taxon>
        <taxon>Daucus sect. Daucus</taxon>
    </lineage>
</organism>
<evidence type="ECO:0000313" key="4">
    <source>
        <dbReference type="Proteomes" id="UP000077755"/>
    </source>
</evidence>
<sequence length="378" mass="43761">MLNKKHPSGSEKRKKRKRADDLIESQRGAIENFVIKKTDTSRKEQKNINLEGSATGNDENLVDLGLEKEDVNILSENEKEPGLSDNENTIAEESLPRSKDIYDPRNWDSLNNKERDIVVEKGPIRELNLVFPLDSVSRHFSYAYYSRKLSNGEVVDRKWLIYCKPVDKLYCFCCKLLSAHHMKSSLANEGLRDWKHLSEKLKQHENSVDHMSNMNKWSELKMRLATNQTIDKDLQQEISKEKERWKQVLIRIVSVVKCLAKNNLAFRGSNEKLFQDSNGNFLGLIEMISEFDLVMQDHVRRIQNHMIHHHYLGHKIQNELISLLASSVRTSILSIIKEAKYFSIILDCTPDVSHQEQMTLIVRCVSMSSKKIKITEGV</sequence>
<dbReference type="Proteomes" id="UP000077755">
    <property type="component" value="Chromosome 6"/>
</dbReference>
<feature type="compositionally biased region" description="Basic residues" evidence="1">
    <location>
        <begin position="1"/>
        <end position="17"/>
    </location>
</feature>
<feature type="domain" description="TTF-type" evidence="2">
    <location>
        <begin position="144"/>
        <end position="229"/>
    </location>
</feature>
<proteinExistence type="predicted"/>
<keyword evidence="4" id="KW-1185">Reference proteome</keyword>
<protein>
    <recommendedName>
        <fullName evidence="2">TTF-type domain-containing protein</fullName>
    </recommendedName>
</protein>
<evidence type="ECO:0000313" key="3">
    <source>
        <dbReference type="EMBL" id="WOH07081.1"/>
    </source>
</evidence>
<dbReference type="EMBL" id="CP093348">
    <property type="protein sequence ID" value="WOH07081.1"/>
    <property type="molecule type" value="Genomic_DNA"/>
</dbReference>
<feature type="region of interest" description="Disordered" evidence="1">
    <location>
        <begin position="1"/>
        <end position="23"/>
    </location>
</feature>
<gene>
    <name evidence="3" type="ORF">DCAR_0626510</name>
</gene>
<reference evidence="3" key="2">
    <citation type="submission" date="2022-03" db="EMBL/GenBank/DDBJ databases">
        <title>Draft title - Genomic analysis of global carrot germplasm unveils the trajectory of domestication and the origin of high carotenoid orange carrot.</title>
        <authorList>
            <person name="Iorizzo M."/>
            <person name="Ellison S."/>
            <person name="Senalik D."/>
            <person name="Macko-Podgorni A."/>
            <person name="Grzebelus D."/>
            <person name="Bostan H."/>
            <person name="Rolling W."/>
            <person name="Curaba J."/>
            <person name="Simon P."/>
        </authorList>
    </citation>
    <scope>NUCLEOTIDE SEQUENCE</scope>
    <source>
        <tissue evidence="3">Leaf</tissue>
    </source>
</reference>